<dbReference type="PANTHER" id="PTHR24148">
    <property type="entry name" value="ANKYRIN REPEAT DOMAIN-CONTAINING PROTEIN 39 HOMOLOG-RELATED"/>
    <property type="match status" value="1"/>
</dbReference>
<gene>
    <name evidence="2" type="ORF">AC578_221</name>
</gene>
<accession>A0A139HIP7</accession>
<protein>
    <recommendedName>
        <fullName evidence="1">Heterokaryon incompatibility domain-containing protein</fullName>
    </recommendedName>
</protein>
<evidence type="ECO:0000259" key="1">
    <source>
        <dbReference type="Pfam" id="PF06985"/>
    </source>
</evidence>
<feature type="domain" description="Heterokaryon incompatibility" evidence="1">
    <location>
        <begin position="47"/>
        <end position="213"/>
    </location>
</feature>
<comment type="caution">
    <text evidence="2">The sequence shown here is derived from an EMBL/GenBank/DDBJ whole genome shotgun (WGS) entry which is preliminary data.</text>
</comment>
<dbReference type="PANTHER" id="PTHR24148:SF64">
    <property type="entry name" value="HETEROKARYON INCOMPATIBILITY DOMAIN-CONTAINING PROTEIN"/>
    <property type="match status" value="1"/>
</dbReference>
<keyword evidence="3" id="KW-1185">Reference proteome</keyword>
<dbReference type="OrthoDB" id="3650339at2759"/>
<dbReference type="Pfam" id="PF06985">
    <property type="entry name" value="HET"/>
    <property type="match status" value="1"/>
</dbReference>
<dbReference type="InterPro" id="IPR052895">
    <property type="entry name" value="HetReg/Transcr_Mod"/>
</dbReference>
<dbReference type="EMBL" id="LFZN01000043">
    <property type="protein sequence ID" value="KXT02330.1"/>
    <property type="molecule type" value="Genomic_DNA"/>
</dbReference>
<evidence type="ECO:0000313" key="3">
    <source>
        <dbReference type="Proteomes" id="UP000070133"/>
    </source>
</evidence>
<reference evidence="2 3" key="1">
    <citation type="submission" date="2015-07" db="EMBL/GenBank/DDBJ databases">
        <title>Comparative genomics of the Sigatoka disease complex on banana suggests a link between parallel evolutionary changes in Pseudocercospora fijiensis and Pseudocercospora eumusae and increased virulence on the banana host.</title>
        <authorList>
            <person name="Chang T.-C."/>
            <person name="Salvucci A."/>
            <person name="Crous P.W."/>
            <person name="Stergiopoulos I."/>
        </authorList>
    </citation>
    <scope>NUCLEOTIDE SEQUENCE [LARGE SCALE GENOMIC DNA]</scope>
    <source>
        <strain evidence="2 3">CBS 114824</strain>
    </source>
</reference>
<name>A0A139HIP7_9PEZI</name>
<organism evidence="2 3">
    <name type="scientific">Pseudocercospora eumusae</name>
    <dbReference type="NCBI Taxonomy" id="321146"/>
    <lineage>
        <taxon>Eukaryota</taxon>
        <taxon>Fungi</taxon>
        <taxon>Dikarya</taxon>
        <taxon>Ascomycota</taxon>
        <taxon>Pezizomycotina</taxon>
        <taxon>Dothideomycetes</taxon>
        <taxon>Dothideomycetidae</taxon>
        <taxon>Mycosphaerellales</taxon>
        <taxon>Mycosphaerellaceae</taxon>
        <taxon>Pseudocercospora</taxon>
    </lineage>
</organism>
<dbReference type="STRING" id="321146.A0A139HIP7"/>
<proteinExistence type="predicted"/>
<dbReference type="InterPro" id="IPR010730">
    <property type="entry name" value="HET"/>
</dbReference>
<dbReference type="Proteomes" id="UP000070133">
    <property type="component" value="Unassembled WGS sequence"/>
</dbReference>
<sequence length="663" mass="74599">MPHASPYTALPPGYIRIVELEPGCGEQPLEANIHHRPLEPPTSSEHYEAISYCWGHVDSPKQLTLRSGSNLAITASLHSALQSFRYPDRSRLLWADAICINQDDIEERSHQVAIMGEIYALAKRVLVWLGPSKLDDIETKAFILLGAPLVVRGDRSRSDLLRLLDDHLQHKSRCACCDKTVRGRASVNLAEALTAVAKLLERPYFSRLWVVQEVALASIVQIYCGSHNAPWDVFTDIARIPGQLGNDKEAWLVDLPSTLPRSELRQIWARCNYLNQLRARKRTRDRSENPFRPTSLCKDLLIMSVLECQDPLDRIFGVSRVLGLSRFDSLRPNYSIPVGELYRRTVEAFLTAPANRSAGRSAIMLALAGTERREAAHFSRPSWVPNFQYLSERSRTKHAFYEWVLHNRQHGTQLNDFRCRLSPSDPEELMIKGRCFGNVETILDDSECPSNTSFALMVNELFTLDRSTGRTTSYTGLSEETVRQWIDMLPDGDNMLEEDVAALTRDLRPYVTGLPHDRDRKLCTINGIIGRRPAWIPPQAVSGDKVCQLSGAPFPFIVRDHSDGSYALVGDSYVQGMHHAEPLGVDVPALIATVPDSSKAAPQSWLLSENSTTLEHASAWSAKDVAKLSIETSSNTGPVPRVAQRTKDLYRQHEEQLEWIRLR</sequence>
<evidence type="ECO:0000313" key="2">
    <source>
        <dbReference type="EMBL" id="KXT02330.1"/>
    </source>
</evidence>
<dbReference type="AlphaFoldDB" id="A0A139HIP7"/>